<reference evidence="1 2" key="1">
    <citation type="submission" date="2024-07" db="EMBL/GenBank/DDBJ databases">
        <authorList>
            <person name="Lee S."/>
            <person name="Kang M."/>
        </authorList>
    </citation>
    <scope>NUCLEOTIDE SEQUENCE [LARGE SCALE GENOMIC DNA]</scope>
    <source>
        <strain evidence="1 2">DS6</strain>
    </source>
</reference>
<name>A0ABV3T3L6_9ACTN</name>
<keyword evidence="2" id="KW-1185">Reference proteome</keyword>
<organism evidence="1 2">
    <name type="scientific">Nocardioides eburneus</name>
    <dbReference type="NCBI Taxonomy" id="3231482"/>
    <lineage>
        <taxon>Bacteria</taxon>
        <taxon>Bacillati</taxon>
        <taxon>Actinomycetota</taxon>
        <taxon>Actinomycetes</taxon>
        <taxon>Propionibacteriales</taxon>
        <taxon>Nocardioidaceae</taxon>
        <taxon>Nocardioides</taxon>
    </lineage>
</organism>
<sequence>MADRGRGEGDLDVRGPRQRRHVYGVVVLTLTRPERSRIGQENSVESLWISLFPSASADRARAAVSAR</sequence>
<accession>A0ABV3T3L6</accession>
<dbReference type="EMBL" id="JBFPJR010000021">
    <property type="protein sequence ID" value="MEX0428459.1"/>
    <property type="molecule type" value="Genomic_DNA"/>
</dbReference>
<evidence type="ECO:0000313" key="2">
    <source>
        <dbReference type="Proteomes" id="UP001556631"/>
    </source>
</evidence>
<dbReference type="Proteomes" id="UP001556631">
    <property type="component" value="Unassembled WGS sequence"/>
</dbReference>
<gene>
    <name evidence="1" type="ORF">AB3X52_12580</name>
</gene>
<comment type="caution">
    <text evidence="1">The sequence shown here is derived from an EMBL/GenBank/DDBJ whole genome shotgun (WGS) entry which is preliminary data.</text>
</comment>
<dbReference type="RefSeq" id="WP_367994431.1">
    <property type="nucleotide sequence ID" value="NZ_JBFPJR010000021.1"/>
</dbReference>
<protein>
    <submittedName>
        <fullName evidence="1">Uncharacterized protein</fullName>
    </submittedName>
</protein>
<proteinExistence type="predicted"/>
<evidence type="ECO:0000313" key="1">
    <source>
        <dbReference type="EMBL" id="MEX0428459.1"/>
    </source>
</evidence>